<sequence length="262" mass="27376">MILLIDSGNSRLKLGWLHLDSGAREPEPVAFDNLDLQALGAWLQTLRHKPVRAIGVNVAGAQRGAAIAAAMKGCAIEWKRPQRDVLGMTNAYRHQDQLGADRWAAMLGLHMRLPAGHPPALLASFGTATTLDTLGPDNEFAGGLILPGPAMMRGSLVHGTANLPLAEGPVTPYPTETHEAIATGIAAAQAGALVRQWLAGHARYGKAPEVYVAGGGWTEVQPEIERLLRLVGASLGAVSTPTFLKAPVLDGLAALAAATAAH</sequence>
<protein>
    <recommendedName>
        <fullName evidence="16">Type III pantothenate kinase</fullName>
        <ecNumber evidence="7">2.7.1.33</ecNumber>
    </recommendedName>
</protein>
<evidence type="ECO:0000256" key="3">
    <source>
        <dbReference type="ARBA" id="ARBA00001972"/>
    </source>
</evidence>
<keyword evidence="11 17" id="KW-0418">Kinase</keyword>
<dbReference type="AlphaFoldDB" id="A0A158M165"/>
<dbReference type="GO" id="GO:0005524">
    <property type="term" value="F:ATP binding"/>
    <property type="evidence" value="ECO:0007669"/>
    <property type="project" value="UniProtKB-KW"/>
</dbReference>
<dbReference type="PANTHER" id="PTHR34265">
    <property type="entry name" value="TYPE III PANTOTHENATE KINASE"/>
    <property type="match status" value="1"/>
</dbReference>
<dbReference type="GO" id="GO:0015937">
    <property type="term" value="P:coenzyme A biosynthetic process"/>
    <property type="evidence" value="ECO:0007669"/>
    <property type="project" value="UniProtKB-UniPathway"/>
</dbReference>
<accession>A0A158M165</accession>
<evidence type="ECO:0000256" key="4">
    <source>
        <dbReference type="ARBA" id="ARBA00004496"/>
    </source>
</evidence>
<evidence type="ECO:0000256" key="6">
    <source>
        <dbReference type="ARBA" id="ARBA00011738"/>
    </source>
</evidence>
<comment type="cofactor">
    <cofactor evidence="2">
        <name>K(+)</name>
        <dbReference type="ChEBI" id="CHEBI:29103"/>
    </cofactor>
</comment>
<evidence type="ECO:0000256" key="11">
    <source>
        <dbReference type="ARBA" id="ARBA00022777"/>
    </source>
</evidence>
<evidence type="ECO:0000256" key="8">
    <source>
        <dbReference type="ARBA" id="ARBA00022490"/>
    </source>
</evidence>
<keyword evidence="8" id="KW-0963">Cytoplasm</keyword>
<gene>
    <name evidence="17" type="ORF">L497_2954</name>
</gene>
<keyword evidence="10" id="KW-0547">Nucleotide-binding</keyword>
<dbReference type="GeneID" id="93121883"/>
<proteinExistence type="inferred from homology"/>
<evidence type="ECO:0000313" key="17">
    <source>
        <dbReference type="EMBL" id="KAK87357.1"/>
    </source>
</evidence>
<dbReference type="GO" id="GO:0005737">
    <property type="term" value="C:cytoplasm"/>
    <property type="evidence" value="ECO:0007669"/>
    <property type="project" value="UniProtKB-SubCell"/>
</dbReference>
<comment type="cofactor">
    <cofactor evidence="3">
        <name>NH4(+)</name>
        <dbReference type="ChEBI" id="CHEBI:28938"/>
    </cofactor>
</comment>
<dbReference type="RefSeq" id="WP_005017027.1">
    <property type="nucleotide sequence ID" value="NZ_JFZZ01000136.1"/>
</dbReference>
<evidence type="ECO:0000256" key="1">
    <source>
        <dbReference type="ARBA" id="ARBA00001206"/>
    </source>
</evidence>
<dbReference type="PANTHER" id="PTHR34265:SF1">
    <property type="entry name" value="TYPE III PANTOTHENATE KINASE"/>
    <property type="match status" value="1"/>
</dbReference>
<evidence type="ECO:0000256" key="5">
    <source>
        <dbReference type="ARBA" id="ARBA00005225"/>
    </source>
</evidence>
<keyword evidence="13" id="KW-0630">Potassium</keyword>
<evidence type="ECO:0000256" key="16">
    <source>
        <dbReference type="ARBA" id="ARBA00040883"/>
    </source>
</evidence>
<comment type="pathway">
    <text evidence="5">Cofactor biosynthesis; coenzyme A biosynthesis; CoA from (R)-pantothenate: step 1/5.</text>
</comment>
<dbReference type="Pfam" id="PF03309">
    <property type="entry name" value="Pan_kinase"/>
    <property type="match status" value="1"/>
</dbReference>
<organism evidence="17 18">
    <name type="scientific">Bordetella holmesii CDC-H585-BH</name>
    <dbReference type="NCBI Taxonomy" id="1331206"/>
    <lineage>
        <taxon>Bacteria</taxon>
        <taxon>Pseudomonadati</taxon>
        <taxon>Pseudomonadota</taxon>
        <taxon>Betaproteobacteria</taxon>
        <taxon>Burkholderiales</taxon>
        <taxon>Alcaligenaceae</taxon>
        <taxon>Bordetella</taxon>
    </lineage>
</organism>
<dbReference type="NCBIfam" id="NF009869">
    <property type="entry name" value="PRK13328.1-5"/>
    <property type="match status" value="1"/>
</dbReference>
<evidence type="ECO:0000256" key="10">
    <source>
        <dbReference type="ARBA" id="ARBA00022741"/>
    </source>
</evidence>
<evidence type="ECO:0000256" key="13">
    <source>
        <dbReference type="ARBA" id="ARBA00022958"/>
    </source>
</evidence>
<dbReference type="Gene3D" id="3.30.420.40">
    <property type="match status" value="2"/>
</dbReference>
<comment type="catalytic activity">
    <reaction evidence="1">
        <text>(R)-pantothenate + ATP = (R)-4'-phosphopantothenate + ADP + H(+)</text>
        <dbReference type="Rhea" id="RHEA:16373"/>
        <dbReference type="ChEBI" id="CHEBI:10986"/>
        <dbReference type="ChEBI" id="CHEBI:15378"/>
        <dbReference type="ChEBI" id="CHEBI:29032"/>
        <dbReference type="ChEBI" id="CHEBI:30616"/>
        <dbReference type="ChEBI" id="CHEBI:456216"/>
        <dbReference type="EC" id="2.7.1.33"/>
    </reaction>
</comment>
<evidence type="ECO:0000256" key="15">
    <source>
        <dbReference type="ARBA" id="ARBA00038036"/>
    </source>
</evidence>
<evidence type="ECO:0000256" key="12">
    <source>
        <dbReference type="ARBA" id="ARBA00022840"/>
    </source>
</evidence>
<evidence type="ECO:0000256" key="14">
    <source>
        <dbReference type="ARBA" id="ARBA00022993"/>
    </source>
</evidence>
<evidence type="ECO:0000256" key="9">
    <source>
        <dbReference type="ARBA" id="ARBA00022679"/>
    </source>
</evidence>
<dbReference type="GO" id="GO:0004594">
    <property type="term" value="F:pantothenate kinase activity"/>
    <property type="evidence" value="ECO:0007669"/>
    <property type="project" value="UniProtKB-EC"/>
</dbReference>
<evidence type="ECO:0000256" key="2">
    <source>
        <dbReference type="ARBA" id="ARBA00001958"/>
    </source>
</evidence>
<dbReference type="UniPathway" id="UPA00241">
    <property type="reaction ID" value="UER00352"/>
</dbReference>
<dbReference type="EMBL" id="JFZZ01000136">
    <property type="protein sequence ID" value="KAK87357.1"/>
    <property type="molecule type" value="Genomic_DNA"/>
</dbReference>
<dbReference type="STRING" id="35814.BBB42_17585"/>
<dbReference type="Proteomes" id="UP000026682">
    <property type="component" value="Unassembled WGS sequence"/>
</dbReference>
<keyword evidence="12" id="KW-0067">ATP-binding</keyword>
<keyword evidence="9" id="KW-0808">Transferase</keyword>
<comment type="similarity">
    <text evidence="15">Belongs to the type III pantothenate kinase family.</text>
</comment>
<dbReference type="InterPro" id="IPR043129">
    <property type="entry name" value="ATPase_NBD"/>
</dbReference>
<dbReference type="InterPro" id="IPR004619">
    <property type="entry name" value="Type_III_PanK"/>
</dbReference>
<comment type="subunit">
    <text evidence="6">Homodimer.</text>
</comment>
<dbReference type="PATRIC" id="fig|1331206.3.peg.3251"/>
<dbReference type="EC" id="2.7.1.33" evidence="7"/>
<dbReference type="SUPFAM" id="SSF53067">
    <property type="entry name" value="Actin-like ATPase domain"/>
    <property type="match status" value="2"/>
</dbReference>
<comment type="caution">
    <text evidence="17">The sequence shown here is derived from an EMBL/GenBank/DDBJ whole genome shotgun (WGS) entry which is preliminary data.</text>
</comment>
<comment type="subcellular location">
    <subcellularLocation>
        <location evidence="4">Cytoplasm</location>
    </subcellularLocation>
</comment>
<evidence type="ECO:0000256" key="7">
    <source>
        <dbReference type="ARBA" id="ARBA00012102"/>
    </source>
</evidence>
<name>A0A158M165_9BORD</name>
<reference evidence="17 18" key="1">
    <citation type="submission" date="2014-03" db="EMBL/GenBank/DDBJ databases">
        <title>Genome sequence of Bordetella holmseii.</title>
        <authorList>
            <person name="Harvill E."/>
            <person name="Goodfield L.L."/>
            <person name="Ivanov Y."/>
            <person name="Meyer J.A."/>
            <person name="Newth C."/>
            <person name="Cassiday P."/>
            <person name="Tondella M.L."/>
            <person name="Liao P."/>
            <person name="Zimmerman J."/>
            <person name="Meert K."/>
            <person name="Wessel D."/>
            <person name="Berger J."/>
            <person name="Dean J.M."/>
            <person name="Holubkov R."/>
            <person name="Burr J."/>
            <person name="Liu T."/>
            <person name="Brinkac L.M."/>
            <person name="Sanka R."/>
            <person name="Kim M."/>
            <person name="Losada L."/>
        </authorList>
    </citation>
    <scope>NUCLEOTIDE SEQUENCE [LARGE SCALE GENOMIC DNA]</scope>
    <source>
        <strain evidence="17 18">CDC-H585-BH</strain>
    </source>
</reference>
<evidence type="ECO:0000313" key="18">
    <source>
        <dbReference type="Proteomes" id="UP000026682"/>
    </source>
</evidence>
<keyword evidence="14" id="KW-0173">Coenzyme A biosynthesis</keyword>
<dbReference type="CDD" id="cd24015">
    <property type="entry name" value="ASKHA_NBD_PanK-III"/>
    <property type="match status" value="1"/>
</dbReference>